<dbReference type="EMBL" id="CAXLJM020000089">
    <property type="protein sequence ID" value="CAL8131718.1"/>
    <property type="molecule type" value="Genomic_DNA"/>
</dbReference>
<comment type="similarity">
    <text evidence="2">Belongs to the bZIP family. C/EBP subfamily.</text>
</comment>
<dbReference type="Gene3D" id="1.20.5.170">
    <property type="match status" value="1"/>
</dbReference>
<evidence type="ECO:0000313" key="10">
    <source>
        <dbReference type="Proteomes" id="UP001642540"/>
    </source>
</evidence>
<evidence type="ECO:0000256" key="3">
    <source>
        <dbReference type="ARBA" id="ARBA00023015"/>
    </source>
</evidence>
<feature type="region of interest" description="Disordered" evidence="7">
    <location>
        <begin position="1"/>
        <end position="41"/>
    </location>
</feature>
<protein>
    <recommendedName>
        <fullName evidence="8">BZIP domain-containing protein</fullName>
    </recommendedName>
</protein>
<keyword evidence="4" id="KW-0238">DNA-binding</keyword>
<feature type="compositionally biased region" description="Basic and acidic residues" evidence="7">
    <location>
        <begin position="13"/>
        <end position="24"/>
    </location>
</feature>
<dbReference type="Proteomes" id="UP001642540">
    <property type="component" value="Unassembled WGS sequence"/>
</dbReference>
<keyword evidence="3" id="KW-0805">Transcription regulation</keyword>
<reference evidence="9 10" key="1">
    <citation type="submission" date="2024-08" db="EMBL/GenBank/DDBJ databases">
        <authorList>
            <person name="Cucini C."/>
            <person name="Frati F."/>
        </authorList>
    </citation>
    <scope>NUCLEOTIDE SEQUENCE [LARGE SCALE GENOMIC DNA]</scope>
</reference>
<evidence type="ECO:0000256" key="2">
    <source>
        <dbReference type="ARBA" id="ARBA00006951"/>
    </source>
</evidence>
<dbReference type="SUPFAM" id="SSF57959">
    <property type="entry name" value="Leucine zipper domain"/>
    <property type="match status" value="1"/>
</dbReference>
<dbReference type="InterPro" id="IPR046347">
    <property type="entry name" value="bZIP_sf"/>
</dbReference>
<comment type="caution">
    <text evidence="9">The sequence shown here is derived from an EMBL/GenBank/DDBJ whole genome shotgun (WGS) entry which is preliminary data.</text>
</comment>
<dbReference type="SMART" id="SM00338">
    <property type="entry name" value="BRLZ"/>
    <property type="match status" value="1"/>
</dbReference>
<keyword evidence="5" id="KW-0804">Transcription</keyword>
<evidence type="ECO:0000259" key="8">
    <source>
        <dbReference type="PROSITE" id="PS50217"/>
    </source>
</evidence>
<accession>A0ABP1RNJ0</accession>
<gene>
    <name evidence="9" type="ORF">ODALV1_LOCUS24292</name>
</gene>
<dbReference type="PANTHER" id="PTHR23334">
    <property type="entry name" value="CCAAT/ENHANCER BINDING PROTEIN"/>
    <property type="match status" value="1"/>
</dbReference>
<evidence type="ECO:0000256" key="7">
    <source>
        <dbReference type="SAM" id="MobiDB-lite"/>
    </source>
</evidence>
<feature type="domain" description="BZIP" evidence="8">
    <location>
        <begin position="14"/>
        <end position="77"/>
    </location>
</feature>
<dbReference type="InterPro" id="IPR031106">
    <property type="entry name" value="C/EBP"/>
</dbReference>
<dbReference type="PROSITE" id="PS50217">
    <property type="entry name" value="BZIP"/>
    <property type="match status" value="1"/>
</dbReference>
<sequence>MGSKKKSAMMDKNSSEYREKREKNNNAVKRSRDKSKAKAVEAQVRVQKLQTENEYLRSTVDNMTTELKYLKEMLISQAGAVEYLSPQMEQELEELLREDAPTDVEKISTILVEMKRLQSLHQGGGGADYLMSGVAHGNPGYHAQQPSDVYQPNGNLYDQTIASGHGTNLHY</sequence>
<name>A0ABP1RNJ0_9HEXA</name>
<proteinExistence type="inferred from homology"/>
<dbReference type="CDD" id="cd14693">
    <property type="entry name" value="bZIP_CEBP"/>
    <property type="match status" value="1"/>
</dbReference>
<keyword evidence="10" id="KW-1185">Reference proteome</keyword>
<evidence type="ECO:0000256" key="5">
    <source>
        <dbReference type="ARBA" id="ARBA00023163"/>
    </source>
</evidence>
<evidence type="ECO:0000313" key="9">
    <source>
        <dbReference type="EMBL" id="CAL8131718.1"/>
    </source>
</evidence>
<dbReference type="Pfam" id="PF07716">
    <property type="entry name" value="bZIP_2"/>
    <property type="match status" value="1"/>
</dbReference>
<organism evidence="9 10">
    <name type="scientific">Orchesella dallaii</name>
    <dbReference type="NCBI Taxonomy" id="48710"/>
    <lineage>
        <taxon>Eukaryota</taxon>
        <taxon>Metazoa</taxon>
        <taxon>Ecdysozoa</taxon>
        <taxon>Arthropoda</taxon>
        <taxon>Hexapoda</taxon>
        <taxon>Collembola</taxon>
        <taxon>Entomobryomorpha</taxon>
        <taxon>Entomobryoidea</taxon>
        <taxon>Orchesellidae</taxon>
        <taxon>Orchesellinae</taxon>
        <taxon>Orchesella</taxon>
    </lineage>
</organism>
<evidence type="ECO:0000256" key="1">
    <source>
        <dbReference type="ARBA" id="ARBA00004123"/>
    </source>
</evidence>
<dbReference type="InterPro" id="IPR004827">
    <property type="entry name" value="bZIP"/>
</dbReference>
<comment type="subcellular location">
    <subcellularLocation>
        <location evidence="1">Nucleus</location>
    </subcellularLocation>
</comment>
<dbReference type="PANTHER" id="PTHR23334:SF69">
    <property type="entry name" value="CCAAT_ENHANCER-BINDING PROTEIN GAMMA"/>
    <property type="match status" value="1"/>
</dbReference>
<evidence type="ECO:0000256" key="6">
    <source>
        <dbReference type="ARBA" id="ARBA00023242"/>
    </source>
</evidence>
<keyword evidence="6" id="KW-0539">Nucleus</keyword>
<evidence type="ECO:0000256" key="4">
    <source>
        <dbReference type="ARBA" id="ARBA00023125"/>
    </source>
</evidence>